<evidence type="ECO:0000256" key="1">
    <source>
        <dbReference type="SAM" id="MobiDB-lite"/>
    </source>
</evidence>
<protein>
    <submittedName>
        <fullName evidence="2">Uncharacterized protein</fullName>
    </submittedName>
</protein>
<accession>A0A0B2V5F0</accession>
<sequence length="121" mass="12665">MAEEGGVTLLMNVSQSTLTSSVHSNQSSHSKQPLPNHSPQGAHASGASFGSLLRGTKGHIYNFFDSVSQLRACALKGEAVSSSSIDASGECDGNPTSFTEHRQTSSPSSKRAVRISLFISV</sequence>
<feature type="region of interest" description="Disordered" evidence="1">
    <location>
        <begin position="81"/>
        <end position="109"/>
    </location>
</feature>
<reference evidence="2 3" key="1">
    <citation type="submission" date="2014-11" db="EMBL/GenBank/DDBJ databases">
        <title>Genetic blueprint of the zoonotic pathogen Toxocara canis.</title>
        <authorList>
            <person name="Zhu X.-Q."/>
            <person name="Korhonen P.K."/>
            <person name="Cai H."/>
            <person name="Young N.D."/>
            <person name="Nejsum P."/>
            <person name="von Samson-Himmelstjerna G."/>
            <person name="Boag P.R."/>
            <person name="Tan P."/>
            <person name="Li Q."/>
            <person name="Min J."/>
            <person name="Yang Y."/>
            <person name="Wang X."/>
            <person name="Fang X."/>
            <person name="Hall R.S."/>
            <person name="Hofmann A."/>
            <person name="Sternberg P.W."/>
            <person name="Jex A.R."/>
            <person name="Gasser R.B."/>
        </authorList>
    </citation>
    <scope>NUCLEOTIDE SEQUENCE [LARGE SCALE GENOMIC DNA]</scope>
    <source>
        <strain evidence="2">PN_DK_2014</strain>
    </source>
</reference>
<proteinExistence type="predicted"/>
<name>A0A0B2V5F0_TOXCA</name>
<gene>
    <name evidence="2" type="ORF">Tcan_11093</name>
</gene>
<dbReference type="Proteomes" id="UP000031036">
    <property type="component" value="Unassembled WGS sequence"/>
</dbReference>
<feature type="compositionally biased region" description="Low complexity" evidence="1">
    <location>
        <begin position="16"/>
        <end position="30"/>
    </location>
</feature>
<dbReference type="EMBL" id="JPKZ01002068">
    <property type="protein sequence ID" value="KHN78676.1"/>
    <property type="molecule type" value="Genomic_DNA"/>
</dbReference>
<organism evidence="2 3">
    <name type="scientific">Toxocara canis</name>
    <name type="common">Canine roundworm</name>
    <dbReference type="NCBI Taxonomy" id="6265"/>
    <lineage>
        <taxon>Eukaryota</taxon>
        <taxon>Metazoa</taxon>
        <taxon>Ecdysozoa</taxon>
        <taxon>Nematoda</taxon>
        <taxon>Chromadorea</taxon>
        <taxon>Rhabditida</taxon>
        <taxon>Spirurina</taxon>
        <taxon>Ascaridomorpha</taxon>
        <taxon>Ascaridoidea</taxon>
        <taxon>Toxocaridae</taxon>
        <taxon>Toxocara</taxon>
    </lineage>
</organism>
<keyword evidence="3" id="KW-1185">Reference proteome</keyword>
<feature type="compositionally biased region" description="Polar residues" evidence="1">
    <location>
        <begin position="94"/>
        <end position="109"/>
    </location>
</feature>
<evidence type="ECO:0000313" key="3">
    <source>
        <dbReference type="Proteomes" id="UP000031036"/>
    </source>
</evidence>
<dbReference type="AlphaFoldDB" id="A0A0B2V5F0"/>
<feature type="region of interest" description="Disordered" evidence="1">
    <location>
        <begin position="16"/>
        <end position="49"/>
    </location>
</feature>
<comment type="caution">
    <text evidence="2">The sequence shown here is derived from an EMBL/GenBank/DDBJ whole genome shotgun (WGS) entry which is preliminary data.</text>
</comment>
<evidence type="ECO:0000313" key="2">
    <source>
        <dbReference type="EMBL" id="KHN78676.1"/>
    </source>
</evidence>